<evidence type="ECO:0000256" key="2">
    <source>
        <dbReference type="ARBA" id="ARBA00022692"/>
    </source>
</evidence>
<evidence type="ECO:0000256" key="3">
    <source>
        <dbReference type="ARBA" id="ARBA00022741"/>
    </source>
</evidence>
<dbReference type="InterPro" id="IPR017871">
    <property type="entry name" value="ABC_transporter-like_CS"/>
</dbReference>
<evidence type="ECO:0000259" key="8">
    <source>
        <dbReference type="PROSITE" id="PS50893"/>
    </source>
</evidence>
<keyword evidence="6 7" id="KW-0472">Membrane</keyword>
<feature type="transmembrane region" description="Helical" evidence="7">
    <location>
        <begin position="62"/>
        <end position="79"/>
    </location>
</feature>
<dbReference type="GO" id="GO:0034040">
    <property type="term" value="F:ATPase-coupled lipid transmembrane transporter activity"/>
    <property type="evidence" value="ECO:0007669"/>
    <property type="project" value="TreeGrafter"/>
</dbReference>
<keyword evidence="3" id="KW-0547">Nucleotide-binding</keyword>
<sequence>MSASLRSLLRLCAFTLRSGPFIAYLIAFAVLTALLGTGLTILIGRVVAGVADVSIGSVPESLWWPVGLLCLTILFRNLLPIALDLARRRCIYDLEPVVHRSIHDALMSEPGIGHLESAAVQDGVDRARGIGGFGVRAFVDALGSLIIARLSAVSSALVVGIWFSWPVAVVVLATTWFVEWYSAAQLRAESDQWADQTEEQRKAAYVFELGMGRAAKEIRIFGLGPWFVDRYLTSWHNAMRPLWQERRRAALRTFAVYGVHLAVLIGAVIMVGWTDELPVAEVTTVVVALLGLGAAADGHSASRMRRGIEAFRAIEELPRLVETARSTITPEAARVEGVVRFENVWFRYGDESDWVLRGVDLELVPNGSTALVGVNGAGKSTIVKLMTGVYSPSRGRILVDGAEATKPDPMAWQRRIAAVAQDFVRLPVTLAQNVTMAEDAPDTRLLTEVAALTGLDVIVAASPRGWETVLDRSMPGGMELSGGQWQRVALARAAYAARIGADLLILDEPASALDVRGEADLIERYLDLTAGHTSFVISHRFSVVRGADRICVLDDGAIVETGTHEQLLDRRGRYAAMFATQAKRYTMDGGSRD</sequence>
<protein>
    <submittedName>
        <fullName evidence="9">ATP-binding cassette subfamily B protein</fullName>
    </submittedName>
</protein>
<evidence type="ECO:0000256" key="1">
    <source>
        <dbReference type="ARBA" id="ARBA00004651"/>
    </source>
</evidence>
<evidence type="ECO:0000256" key="4">
    <source>
        <dbReference type="ARBA" id="ARBA00022840"/>
    </source>
</evidence>
<dbReference type="PANTHER" id="PTHR24221">
    <property type="entry name" value="ATP-BINDING CASSETTE SUB-FAMILY B"/>
    <property type="match status" value="1"/>
</dbReference>
<dbReference type="InterPro" id="IPR039421">
    <property type="entry name" value="Type_1_exporter"/>
</dbReference>
<dbReference type="AlphaFoldDB" id="A0A543B118"/>
<evidence type="ECO:0000256" key="7">
    <source>
        <dbReference type="SAM" id="Phobius"/>
    </source>
</evidence>
<dbReference type="SUPFAM" id="SSF52540">
    <property type="entry name" value="P-loop containing nucleoside triphosphate hydrolases"/>
    <property type="match status" value="1"/>
</dbReference>
<evidence type="ECO:0000313" key="9">
    <source>
        <dbReference type="EMBL" id="TQL78523.1"/>
    </source>
</evidence>
<evidence type="ECO:0000313" key="10">
    <source>
        <dbReference type="Proteomes" id="UP000317043"/>
    </source>
</evidence>
<comment type="caution">
    <text evidence="9">The sequence shown here is derived from an EMBL/GenBank/DDBJ whole genome shotgun (WGS) entry which is preliminary data.</text>
</comment>
<dbReference type="Gene3D" id="1.20.1560.10">
    <property type="entry name" value="ABC transporter type 1, transmembrane domain"/>
    <property type="match status" value="1"/>
</dbReference>
<dbReference type="EMBL" id="VFOW01000001">
    <property type="protein sequence ID" value="TQL78523.1"/>
    <property type="molecule type" value="Genomic_DNA"/>
</dbReference>
<dbReference type="GO" id="GO:0016887">
    <property type="term" value="F:ATP hydrolysis activity"/>
    <property type="evidence" value="ECO:0007669"/>
    <property type="project" value="InterPro"/>
</dbReference>
<accession>A0A543B118</accession>
<reference evidence="9 10" key="1">
    <citation type="submission" date="2019-06" db="EMBL/GenBank/DDBJ databases">
        <title>Sequencing the genomes of 1000 actinobacteria strains.</title>
        <authorList>
            <person name="Klenk H.-P."/>
        </authorList>
    </citation>
    <scope>NUCLEOTIDE SEQUENCE [LARGE SCALE GENOMIC DNA]</scope>
    <source>
        <strain evidence="9 10">DSM 45928</strain>
    </source>
</reference>
<dbReference type="Proteomes" id="UP000317043">
    <property type="component" value="Unassembled WGS sequence"/>
</dbReference>
<dbReference type="InterPro" id="IPR003439">
    <property type="entry name" value="ABC_transporter-like_ATP-bd"/>
</dbReference>
<feature type="transmembrane region" description="Helical" evidence="7">
    <location>
        <begin position="21"/>
        <end position="42"/>
    </location>
</feature>
<keyword evidence="2 7" id="KW-0812">Transmembrane</keyword>
<gene>
    <name evidence="9" type="ORF">FB566_4112</name>
</gene>
<dbReference type="RefSeq" id="WP_142043079.1">
    <property type="nucleotide sequence ID" value="NZ_JBHTGS010000003.1"/>
</dbReference>
<dbReference type="InterPro" id="IPR027417">
    <property type="entry name" value="P-loop_NTPase"/>
</dbReference>
<proteinExistence type="predicted"/>
<dbReference type="Gene3D" id="3.40.50.300">
    <property type="entry name" value="P-loop containing nucleotide triphosphate hydrolases"/>
    <property type="match status" value="1"/>
</dbReference>
<keyword evidence="10" id="KW-1185">Reference proteome</keyword>
<dbReference type="SMART" id="SM00382">
    <property type="entry name" value="AAA"/>
    <property type="match status" value="1"/>
</dbReference>
<dbReference type="InterPro" id="IPR036640">
    <property type="entry name" value="ABC1_TM_sf"/>
</dbReference>
<dbReference type="OrthoDB" id="9806127at2"/>
<feature type="transmembrane region" description="Helical" evidence="7">
    <location>
        <begin position="156"/>
        <end position="178"/>
    </location>
</feature>
<comment type="subcellular location">
    <subcellularLocation>
        <location evidence="1">Cell membrane</location>
        <topology evidence="1">Multi-pass membrane protein</topology>
    </subcellularLocation>
</comment>
<dbReference type="GO" id="GO:0005524">
    <property type="term" value="F:ATP binding"/>
    <property type="evidence" value="ECO:0007669"/>
    <property type="project" value="UniProtKB-KW"/>
</dbReference>
<feature type="transmembrane region" description="Helical" evidence="7">
    <location>
        <begin position="249"/>
        <end position="273"/>
    </location>
</feature>
<dbReference type="Pfam" id="PF00005">
    <property type="entry name" value="ABC_tran"/>
    <property type="match status" value="1"/>
</dbReference>
<dbReference type="SUPFAM" id="SSF90123">
    <property type="entry name" value="ABC transporter transmembrane region"/>
    <property type="match status" value="1"/>
</dbReference>
<dbReference type="InterPro" id="IPR003593">
    <property type="entry name" value="AAA+_ATPase"/>
</dbReference>
<dbReference type="GO" id="GO:0005886">
    <property type="term" value="C:plasma membrane"/>
    <property type="evidence" value="ECO:0007669"/>
    <property type="project" value="UniProtKB-SubCell"/>
</dbReference>
<dbReference type="PROSITE" id="PS50893">
    <property type="entry name" value="ABC_TRANSPORTER_2"/>
    <property type="match status" value="1"/>
</dbReference>
<evidence type="ECO:0000256" key="5">
    <source>
        <dbReference type="ARBA" id="ARBA00022989"/>
    </source>
</evidence>
<keyword evidence="5 7" id="KW-1133">Transmembrane helix</keyword>
<organism evidence="9 10">
    <name type="scientific">Stackebrandtia endophytica</name>
    <dbReference type="NCBI Taxonomy" id="1496996"/>
    <lineage>
        <taxon>Bacteria</taxon>
        <taxon>Bacillati</taxon>
        <taxon>Actinomycetota</taxon>
        <taxon>Actinomycetes</taxon>
        <taxon>Glycomycetales</taxon>
        <taxon>Glycomycetaceae</taxon>
        <taxon>Stackebrandtia</taxon>
    </lineage>
</organism>
<dbReference type="PANTHER" id="PTHR24221:SF646">
    <property type="entry name" value="HAEMOLYSIN SECRETION ATP-BINDING PROTEIN"/>
    <property type="match status" value="1"/>
</dbReference>
<evidence type="ECO:0000256" key="6">
    <source>
        <dbReference type="ARBA" id="ARBA00023136"/>
    </source>
</evidence>
<dbReference type="PROSITE" id="PS00211">
    <property type="entry name" value="ABC_TRANSPORTER_1"/>
    <property type="match status" value="1"/>
</dbReference>
<feature type="transmembrane region" description="Helical" evidence="7">
    <location>
        <begin position="279"/>
        <end position="296"/>
    </location>
</feature>
<keyword evidence="4 9" id="KW-0067">ATP-binding</keyword>
<feature type="domain" description="ABC transporter" evidence="8">
    <location>
        <begin position="339"/>
        <end position="580"/>
    </location>
</feature>
<dbReference type="InParanoid" id="A0A543B118"/>
<feature type="transmembrane region" description="Helical" evidence="7">
    <location>
        <begin position="133"/>
        <end position="150"/>
    </location>
</feature>
<name>A0A543B118_9ACTN</name>